<accession>A0A9X1LJS8</accession>
<dbReference type="EMBL" id="JAJBZG010000005">
    <property type="protein sequence ID" value="MCB7481614.1"/>
    <property type="molecule type" value="Genomic_DNA"/>
</dbReference>
<comment type="caution">
    <text evidence="2">The sequence shown here is derived from an EMBL/GenBank/DDBJ whole genome shotgun (WGS) entry which is preliminary data.</text>
</comment>
<protein>
    <submittedName>
        <fullName evidence="2">Uncharacterized protein</fullName>
    </submittedName>
</protein>
<sequence>MRKFLATIIFLSISFLNVQAQIFQEKEEIIKDLSSYESGVADDGSEYIYFDKEIETDASGKYTRRKVVYFVELDDGTKICNMWKIFEPSSETNSSVAFFKAKYVEVDYMQWKDYENEILYDVEVEDEICIITAIYDNSK</sequence>
<name>A0A9X1LJS8_9FLAO</name>
<organism evidence="2 3">
    <name type="scientific">Christiangramia sediminis</name>
    <dbReference type="NCBI Taxonomy" id="2881336"/>
    <lineage>
        <taxon>Bacteria</taxon>
        <taxon>Pseudomonadati</taxon>
        <taxon>Bacteroidota</taxon>
        <taxon>Flavobacteriia</taxon>
        <taxon>Flavobacteriales</taxon>
        <taxon>Flavobacteriaceae</taxon>
        <taxon>Christiangramia</taxon>
    </lineage>
</organism>
<keyword evidence="1" id="KW-0732">Signal</keyword>
<dbReference type="RefSeq" id="WP_229340740.1">
    <property type="nucleotide sequence ID" value="NZ_JAJBZG010000005.1"/>
</dbReference>
<evidence type="ECO:0000313" key="3">
    <source>
        <dbReference type="Proteomes" id="UP001139414"/>
    </source>
</evidence>
<dbReference type="AlphaFoldDB" id="A0A9X1LJS8"/>
<feature type="signal peptide" evidence="1">
    <location>
        <begin position="1"/>
        <end position="20"/>
    </location>
</feature>
<reference evidence="2" key="1">
    <citation type="submission" date="2021-10" db="EMBL/GenBank/DDBJ databases">
        <title>Gramella sp. ASW11-100T, isolated from marine sediment.</title>
        <authorList>
            <person name="Xia C."/>
        </authorList>
    </citation>
    <scope>NUCLEOTIDE SEQUENCE</scope>
    <source>
        <strain evidence="2">ASW11-100</strain>
    </source>
</reference>
<gene>
    <name evidence="2" type="ORF">LGQ90_10115</name>
</gene>
<feature type="chain" id="PRO_5040776100" evidence="1">
    <location>
        <begin position="21"/>
        <end position="139"/>
    </location>
</feature>
<proteinExistence type="predicted"/>
<evidence type="ECO:0000256" key="1">
    <source>
        <dbReference type="SAM" id="SignalP"/>
    </source>
</evidence>
<dbReference type="Proteomes" id="UP001139414">
    <property type="component" value="Unassembled WGS sequence"/>
</dbReference>
<evidence type="ECO:0000313" key="2">
    <source>
        <dbReference type="EMBL" id="MCB7481614.1"/>
    </source>
</evidence>
<keyword evidence="3" id="KW-1185">Reference proteome</keyword>